<gene>
    <name evidence="1" type="ORF">FisN_15Lh241</name>
</gene>
<accession>A0A1Z5JBN5</accession>
<dbReference type="AlphaFoldDB" id="A0A1Z5JBN5"/>
<dbReference type="Proteomes" id="UP000198406">
    <property type="component" value="Unassembled WGS sequence"/>
</dbReference>
<keyword evidence="2" id="KW-1185">Reference proteome</keyword>
<comment type="caution">
    <text evidence="1">The sequence shown here is derived from an EMBL/GenBank/DDBJ whole genome shotgun (WGS) entry which is preliminary data.</text>
</comment>
<name>A0A1Z5JBN5_FISSO</name>
<dbReference type="EMBL" id="BDSP01000040">
    <property type="protein sequence ID" value="GAX11312.1"/>
    <property type="molecule type" value="Genomic_DNA"/>
</dbReference>
<evidence type="ECO:0000313" key="2">
    <source>
        <dbReference type="Proteomes" id="UP000198406"/>
    </source>
</evidence>
<proteinExistence type="predicted"/>
<protein>
    <submittedName>
        <fullName evidence="1">Uncharacterized protein</fullName>
    </submittedName>
</protein>
<organism evidence="1 2">
    <name type="scientific">Fistulifera solaris</name>
    <name type="common">Oleaginous diatom</name>
    <dbReference type="NCBI Taxonomy" id="1519565"/>
    <lineage>
        <taxon>Eukaryota</taxon>
        <taxon>Sar</taxon>
        <taxon>Stramenopiles</taxon>
        <taxon>Ochrophyta</taxon>
        <taxon>Bacillariophyta</taxon>
        <taxon>Bacillariophyceae</taxon>
        <taxon>Bacillariophycidae</taxon>
        <taxon>Naviculales</taxon>
        <taxon>Naviculaceae</taxon>
        <taxon>Fistulifera</taxon>
    </lineage>
</organism>
<reference evidence="1 2" key="1">
    <citation type="journal article" date="2015" name="Plant Cell">
        <title>Oil accumulation by the oleaginous diatom Fistulifera solaris as revealed by the genome and transcriptome.</title>
        <authorList>
            <person name="Tanaka T."/>
            <person name="Maeda Y."/>
            <person name="Veluchamy A."/>
            <person name="Tanaka M."/>
            <person name="Abida H."/>
            <person name="Marechal E."/>
            <person name="Bowler C."/>
            <person name="Muto M."/>
            <person name="Sunaga Y."/>
            <person name="Tanaka M."/>
            <person name="Yoshino T."/>
            <person name="Taniguchi T."/>
            <person name="Fukuda Y."/>
            <person name="Nemoto M."/>
            <person name="Matsumoto M."/>
            <person name="Wong P.S."/>
            <person name="Aburatani S."/>
            <person name="Fujibuchi W."/>
        </authorList>
    </citation>
    <scope>NUCLEOTIDE SEQUENCE [LARGE SCALE GENOMIC DNA]</scope>
    <source>
        <strain evidence="1 2">JPCC DA0580</strain>
    </source>
</reference>
<evidence type="ECO:0000313" key="1">
    <source>
        <dbReference type="EMBL" id="GAX11312.1"/>
    </source>
</evidence>
<dbReference type="InParanoid" id="A0A1Z5JBN5"/>
<sequence>MKNHSESEIPLVHAVPVTELPSALSGTVEVEVKVPLPQHASSGFSFEHDPPRVSSVVNDSHQRLLGYYFSKLALPGLEISGIFDCNILRKLLMENEHVERTLILTDTPPKRGEILYQYTLPREVGLTFSGFPPCVQSISDYSLFGRVRVGQAIHALCIPGRSPLMMQSGGFTAMRLQQQIEETSHIDGRHLILKDKKEELKLREGSRGAFDPEGCCVS</sequence>
<dbReference type="OrthoDB" id="54090at2759"/>